<feature type="region of interest" description="Disordered" evidence="1">
    <location>
        <begin position="205"/>
        <end position="266"/>
    </location>
</feature>
<dbReference type="RefSeq" id="WP_072598193.1">
    <property type="nucleotide sequence ID" value="NZ_CP018221.1"/>
</dbReference>
<proteinExistence type="predicted"/>
<name>A0A1L3ZY18_9SPHN</name>
<feature type="compositionally biased region" description="Polar residues" evidence="1">
    <location>
        <begin position="208"/>
        <end position="235"/>
    </location>
</feature>
<protein>
    <submittedName>
        <fullName evidence="2">Uncharacterized protein</fullName>
    </submittedName>
</protein>
<organism evidence="2 3">
    <name type="scientific">Tardibacter chloracetimidivorans</name>
    <dbReference type="NCBI Taxonomy" id="1921510"/>
    <lineage>
        <taxon>Bacteria</taxon>
        <taxon>Pseudomonadati</taxon>
        <taxon>Pseudomonadota</taxon>
        <taxon>Alphaproteobacteria</taxon>
        <taxon>Sphingomonadales</taxon>
        <taxon>Sphingomonadaceae</taxon>
        <taxon>Tardibacter</taxon>
    </lineage>
</organism>
<dbReference type="KEGG" id="sphj:BSL82_15595"/>
<evidence type="ECO:0000256" key="1">
    <source>
        <dbReference type="SAM" id="MobiDB-lite"/>
    </source>
</evidence>
<feature type="compositionally biased region" description="Basic and acidic residues" evidence="1">
    <location>
        <begin position="236"/>
        <end position="248"/>
    </location>
</feature>
<evidence type="ECO:0000313" key="2">
    <source>
        <dbReference type="EMBL" id="API60528.1"/>
    </source>
</evidence>
<dbReference type="AlphaFoldDB" id="A0A1L3ZY18"/>
<gene>
    <name evidence="2" type="ORF">BSL82_15595</name>
</gene>
<accession>A0A1L3ZY18</accession>
<dbReference type="Proteomes" id="UP000182063">
    <property type="component" value="Chromosome"/>
</dbReference>
<keyword evidence="3" id="KW-1185">Reference proteome</keyword>
<evidence type="ECO:0000313" key="3">
    <source>
        <dbReference type="Proteomes" id="UP000182063"/>
    </source>
</evidence>
<reference evidence="3" key="1">
    <citation type="submission" date="2016-11" db="EMBL/GenBank/DDBJ databases">
        <title>Complete Genome Sequence of alachlor-degrading Sphingomonas sp. strain JJ-A5.</title>
        <authorList>
            <person name="Lee H."/>
            <person name="Ka J.-O."/>
        </authorList>
    </citation>
    <scope>NUCLEOTIDE SEQUENCE [LARGE SCALE GENOMIC DNA]</scope>
    <source>
        <strain evidence="3">JJ-A5</strain>
    </source>
</reference>
<dbReference type="EMBL" id="CP018221">
    <property type="protein sequence ID" value="API60528.1"/>
    <property type="molecule type" value="Genomic_DNA"/>
</dbReference>
<dbReference type="STRING" id="1921510.BSL82_15595"/>
<sequence>MPRYQNPYYAGPYPTDPTWGMVGSSLSTALFGNPEMAAQAKLNRARVDQAQASAGYDRARTTQTEDVTNARRNWGVNDGLPGTVASIFRGNPDDATADQLNKGAVGQIILDAARGAMAPQEPSGLAGAITRIPGPETTATDDEITVSAPRAVPVPAPPSGPPVSENVMRMLGMLLGQQSDDNTAYTVEQGDAYQGRELDNRYRMNEADNATTRRGQDVSASTTMRGQDISAATSRRGQDITDRRDRGHGSFGKGDPNKPKFVPPTQMDDVDSEILRQMNGGRDEEGNPIQSISDGAMTNVRRKAIEFYQQNGNMAEAVGMSLRYWQNIGRRERTRDANRPPLDSFRN</sequence>